<dbReference type="Gene3D" id="3.80.10.10">
    <property type="entry name" value="Ribonuclease Inhibitor"/>
    <property type="match status" value="1"/>
</dbReference>
<proteinExistence type="predicted"/>
<dbReference type="InterPro" id="IPR032675">
    <property type="entry name" value="LRR_dom_sf"/>
</dbReference>
<dbReference type="SUPFAM" id="SSF52058">
    <property type="entry name" value="L domain-like"/>
    <property type="match status" value="1"/>
</dbReference>
<dbReference type="Proteomes" id="UP000824890">
    <property type="component" value="Unassembled WGS sequence"/>
</dbReference>
<reference evidence="1 2" key="1">
    <citation type="submission" date="2021-05" db="EMBL/GenBank/DDBJ databases">
        <title>Genome Assembly of Synthetic Allotetraploid Brassica napus Reveals Homoeologous Exchanges between Subgenomes.</title>
        <authorList>
            <person name="Davis J.T."/>
        </authorList>
    </citation>
    <scope>NUCLEOTIDE SEQUENCE [LARGE SCALE GENOMIC DNA]</scope>
    <source>
        <strain evidence="2">cv. Da-Ae</strain>
        <tissue evidence="1">Seedling</tissue>
    </source>
</reference>
<keyword evidence="2" id="KW-1185">Reference proteome</keyword>
<dbReference type="InterPro" id="IPR001611">
    <property type="entry name" value="Leu-rich_rpt"/>
</dbReference>
<protein>
    <submittedName>
        <fullName evidence="1">Uncharacterized protein</fullName>
    </submittedName>
</protein>
<evidence type="ECO:0000313" key="2">
    <source>
        <dbReference type="Proteomes" id="UP000824890"/>
    </source>
</evidence>
<name>A0ABQ8DUX5_BRANA</name>
<accession>A0ABQ8DUX5</accession>
<evidence type="ECO:0000313" key="1">
    <source>
        <dbReference type="EMBL" id="KAH0932241.1"/>
    </source>
</evidence>
<organism evidence="1 2">
    <name type="scientific">Brassica napus</name>
    <name type="common">Rape</name>
    <dbReference type="NCBI Taxonomy" id="3708"/>
    <lineage>
        <taxon>Eukaryota</taxon>
        <taxon>Viridiplantae</taxon>
        <taxon>Streptophyta</taxon>
        <taxon>Embryophyta</taxon>
        <taxon>Tracheophyta</taxon>
        <taxon>Spermatophyta</taxon>
        <taxon>Magnoliopsida</taxon>
        <taxon>eudicotyledons</taxon>
        <taxon>Gunneridae</taxon>
        <taxon>Pentapetalae</taxon>
        <taxon>rosids</taxon>
        <taxon>malvids</taxon>
        <taxon>Brassicales</taxon>
        <taxon>Brassicaceae</taxon>
        <taxon>Brassiceae</taxon>
        <taxon>Brassica</taxon>
    </lineage>
</organism>
<dbReference type="EMBL" id="JAGKQM010000003">
    <property type="protein sequence ID" value="KAH0932241.1"/>
    <property type="molecule type" value="Genomic_DNA"/>
</dbReference>
<comment type="caution">
    <text evidence="1">The sequence shown here is derived from an EMBL/GenBank/DDBJ whole genome shotgun (WGS) entry which is preliminary data.</text>
</comment>
<dbReference type="Pfam" id="PF00560">
    <property type="entry name" value="LRR_1"/>
    <property type="match status" value="1"/>
</dbReference>
<sequence>MESLQYCGSLQKLDLSSNRFSGNIPPKLCTCHLITRSLGECRFVNPLVLSENRWCVWWYYYTRKRSSLNKGVSSLAQRLCSHLLAQVSSIQKPLVKVKLGDLMGTTYKAVLPDGSALAVKHLRVLAWGEGVLV</sequence>
<gene>
    <name evidence="1" type="ORF">HID58_009358</name>
</gene>